<dbReference type="GO" id="GO:0030170">
    <property type="term" value="F:pyridoxal phosphate binding"/>
    <property type="evidence" value="ECO:0007669"/>
    <property type="project" value="InterPro"/>
</dbReference>
<dbReference type="AlphaFoldDB" id="F6B2M6"/>
<dbReference type="Pfam" id="PF00155">
    <property type="entry name" value="Aminotran_1_2"/>
    <property type="match status" value="1"/>
</dbReference>
<dbReference type="Gene3D" id="3.90.1150.10">
    <property type="entry name" value="Aspartate Aminotransferase, domain 1"/>
    <property type="match status" value="1"/>
</dbReference>
<proteinExistence type="predicted"/>
<organism evidence="2 3">
    <name type="scientific">Desulfotomaculum nigrificans (strain DSM 14880 / VKM B-2319 / CO-1-SRB)</name>
    <name type="common">Desulfotomaculum carboxydivorans</name>
    <dbReference type="NCBI Taxonomy" id="868595"/>
    <lineage>
        <taxon>Bacteria</taxon>
        <taxon>Bacillati</taxon>
        <taxon>Bacillota</taxon>
        <taxon>Clostridia</taxon>
        <taxon>Eubacteriales</taxon>
        <taxon>Desulfotomaculaceae</taxon>
        <taxon>Desulfotomaculum</taxon>
    </lineage>
</organism>
<dbReference type="Proteomes" id="UP000009226">
    <property type="component" value="Chromosome"/>
</dbReference>
<dbReference type="InterPro" id="IPR015421">
    <property type="entry name" value="PyrdxlP-dep_Trfase_major"/>
</dbReference>
<evidence type="ECO:0000313" key="3">
    <source>
        <dbReference type="Proteomes" id="UP000009226"/>
    </source>
</evidence>
<keyword evidence="2" id="KW-0808">Transferase</keyword>
<accession>F6B2M6</accession>
<keyword evidence="3" id="KW-1185">Reference proteome</keyword>
<feature type="domain" description="Aminotransferase class I/classII large" evidence="1">
    <location>
        <begin position="52"/>
        <end position="353"/>
    </location>
</feature>
<dbReference type="GO" id="GO:0004069">
    <property type="term" value="F:L-aspartate:2-oxoglutarate aminotransferase activity"/>
    <property type="evidence" value="ECO:0007669"/>
    <property type="project" value="UniProtKB-EC"/>
</dbReference>
<dbReference type="STRING" id="868595.Desca_0981"/>
<dbReference type="EMBL" id="CP002736">
    <property type="protein sequence ID" value="AEF93855.1"/>
    <property type="molecule type" value="Genomic_DNA"/>
</dbReference>
<dbReference type="Gene3D" id="3.40.640.10">
    <property type="entry name" value="Type I PLP-dependent aspartate aminotransferase-like (Major domain)"/>
    <property type="match status" value="1"/>
</dbReference>
<dbReference type="SUPFAM" id="SSF53383">
    <property type="entry name" value="PLP-dependent transferases"/>
    <property type="match status" value="1"/>
</dbReference>
<name>F6B2M6_DESCC</name>
<dbReference type="PANTHER" id="PTHR43510:SF1">
    <property type="entry name" value="AMINOTRANSFERASE FUNCTION, HYPOTHETICAL (EUROFUNG)"/>
    <property type="match status" value="1"/>
</dbReference>
<dbReference type="InterPro" id="IPR015424">
    <property type="entry name" value="PyrdxlP-dep_Trfase"/>
</dbReference>
<evidence type="ECO:0000313" key="2">
    <source>
        <dbReference type="EMBL" id="AEF93855.1"/>
    </source>
</evidence>
<dbReference type="InterPro" id="IPR015422">
    <property type="entry name" value="PyrdxlP-dep_Trfase_small"/>
</dbReference>
<evidence type="ECO:0000259" key="1">
    <source>
        <dbReference type="Pfam" id="PF00155"/>
    </source>
</evidence>
<dbReference type="eggNOG" id="COG0436">
    <property type="taxonomic scope" value="Bacteria"/>
</dbReference>
<dbReference type="InterPro" id="IPR004839">
    <property type="entry name" value="Aminotransferase_I/II_large"/>
</dbReference>
<reference evidence="2 3" key="1">
    <citation type="submission" date="2011-05" db="EMBL/GenBank/DDBJ databases">
        <title>Complete sequence of Desulfotomaculum carboxydivorans CO-1-SRB.</title>
        <authorList>
            <consortium name="US DOE Joint Genome Institute"/>
            <person name="Lucas S."/>
            <person name="Han J."/>
            <person name="Lapidus A."/>
            <person name="Cheng J.-F."/>
            <person name="Goodwin L."/>
            <person name="Pitluck S."/>
            <person name="Peters L."/>
            <person name="Mikhailova N."/>
            <person name="Lu M."/>
            <person name="Han C."/>
            <person name="Tapia R."/>
            <person name="Land M."/>
            <person name="Hauser L."/>
            <person name="Kyrpides N."/>
            <person name="Ivanova N."/>
            <person name="Pagani I."/>
            <person name="Stams A."/>
            <person name="Plugge C."/>
            <person name="Muyzer G."/>
            <person name="Kuever J."/>
            <person name="Parshina S."/>
            <person name="Ivanova A."/>
            <person name="Nazina T."/>
            <person name="Woyke T."/>
        </authorList>
    </citation>
    <scope>NUCLEOTIDE SEQUENCE [LARGE SCALE GENOMIC DNA]</scope>
    <source>
        <strain evidence="3">DSM 14880 / VKM B-2319 / CO-1-SRB</strain>
    </source>
</reference>
<gene>
    <name evidence="2" type="ordered locus">Desca_0981</name>
</gene>
<keyword evidence="2" id="KW-0032">Aminotransferase</keyword>
<sequence>MKLEEFKLERYFAKYEFNAPYLLCCSDCQSFTVKELLDLGGEDAFSSFHNLYLGYTESLGNPLLRQQITNQYKSIKAEEVLVTSGAEEAIFIFMNVMLDKGDHVIVQYPCYQSLFEIARSIGCEVTKWEIKEEQNWELDLDFLAQNIKENTRAIIVNSPHNPTGYLMSRKKLAALIDFARRQNILLFSDEVYRFLEYSEADRLDAACDLYENAVSLGVMSKTYGLPGLRIGWIATKNRTVYQKMAAFKDYTSICNSAPSEFLATLALQHWNKLAQRNLAIIKQNLALLDQFFTRYANLFSWQRPKAGPIAFPSIKWEGHVEDFCIDLVNSQGVLLLPGNYYDCGRNKNFRVGFGRQNMPDCLAKLEEYIKEKLL</sequence>
<dbReference type="EC" id="2.6.1.1" evidence="2"/>
<dbReference type="HOGENOM" id="CLU_017584_4_4_9"/>
<dbReference type="CDD" id="cd00609">
    <property type="entry name" value="AAT_like"/>
    <property type="match status" value="1"/>
</dbReference>
<protein>
    <submittedName>
        <fullName evidence="2">Aspartate transaminase</fullName>
        <ecNumber evidence="2">2.6.1.1</ecNumber>
    </submittedName>
</protein>
<dbReference type="KEGG" id="dca:Desca_0981"/>
<dbReference type="PANTHER" id="PTHR43510">
    <property type="entry name" value="AMINOTRANSFERASE FUNCTION, HYPOTHETICAL (EUROFUNG)"/>
    <property type="match status" value="1"/>
</dbReference>
<dbReference type="RefSeq" id="WP_013809957.1">
    <property type="nucleotide sequence ID" value="NC_015565.1"/>
</dbReference>